<dbReference type="Proteomes" id="UP001162131">
    <property type="component" value="Unassembled WGS sequence"/>
</dbReference>
<protein>
    <submittedName>
        <fullName evidence="1">Uncharacterized protein</fullName>
    </submittedName>
</protein>
<organism evidence="1 2">
    <name type="scientific">Blepharisma stoltei</name>
    <dbReference type="NCBI Taxonomy" id="1481888"/>
    <lineage>
        <taxon>Eukaryota</taxon>
        <taxon>Sar</taxon>
        <taxon>Alveolata</taxon>
        <taxon>Ciliophora</taxon>
        <taxon>Postciliodesmatophora</taxon>
        <taxon>Heterotrichea</taxon>
        <taxon>Heterotrichida</taxon>
        <taxon>Blepharismidae</taxon>
        <taxon>Blepharisma</taxon>
    </lineage>
</organism>
<evidence type="ECO:0000313" key="2">
    <source>
        <dbReference type="Proteomes" id="UP001162131"/>
    </source>
</evidence>
<keyword evidence="2" id="KW-1185">Reference proteome</keyword>
<accession>A0AAU9K1I3</accession>
<evidence type="ECO:0000313" key="1">
    <source>
        <dbReference type="EMBL" id="CAG9331225.1"/>
    </source>
</evidence>
<dbReference type="EMBL" id="CAJZBQ010000053">
    <property type="protein sequence ID" value="CAG9331225.1"/>
    <property type="molecule type" value="Genomic_DNA"/>
</dbReference>
<proteinExistence type="predicted"/>
<name>A0AAU9K1I3_9CILI</name>
<dbReference type="AlphaFoldDB" id="A0AAU9K1I3"/>
<reference evidence="1" key="1">
    <citation type="submission" date="2021-09" db="EMBL/GenBank/DDBJ databases">
        <authorList>
            <consortium name="AG Swart"/>
            <person name="Singh M."/>
            <person name="Singh A."/>
            <person name="Seah K."/>
            <person name="Emmerich C."/>
        </authorList>
    </citation>
    <scope>NUCLEOTIDE SEQUENCE</scope>
    <source>
        <strain evidence="1">ATCC30299</strain>
    </source>
</reference>
<sequence>MEETKRSEHMQLFNVLLENCNRKHPGGLLPNNSWFLKSTRNEKVTSLLLQLLFDSNKKSKRFSEKTTAIIMVQKDEKENYKIRRASVLQENIDIRKTLNKIKTISFGETEIYLKLLHARESQNLLITINDQNIKVAIGEEWSCKTDLKNHANIKVFEDTELVGEEEFDFWSVIEDIHYLKAVEKPFFNKIHSRENRKFEYTIEFKLNVSNTDREDILEQHLIESEEQLKEKNDIEELYTETLRVLCIRENEDGDFISTIPPKLKLDSLEDKDRGCDCILF</sequence>
<gene>
    <name evidence="1" type="ORF">BSTOLATCC_MIC53301</name>
</gene>
<comment type="caution">
    <text evidence="1">The sequence shown here is derived from an EMBL/GenBank/DDBJ whole genome shotgun (WGS) entry which is preliminary data.</text>
</comment>